<dbReference type="InterPro" id="IPR036873">
    <property type="entry name" value="Rhodanese-like_dom_sf"/>
</dbReference>
<dbReference type="Pfam" id="PF00581">
    <property type="entry name" value="Rhodanese"/>
    <property type="match status" value="2"/>
</dbReference>
<dbReference type="InterPro" id="IPR001763">
    <property type="entry name" value="Rhodanese-like_dom"/>
</dbReference>
<evidence type="ECO:0000313" key="5">
    <source>
        <dbReference type="Proteomes" id="UP000035720"/>
    </source>
</evidence>
<evidence type="ECO:0000256" key="2">
    <source>
        <dbReference type="ARBA" id="ARBA00022737"/>
    </source>
</evidence>
<evidence type="ECO:0000256" key="1">
    <source>
        <dbReference type="ARBA" id="ARBA00022679"/>
    </source>
</evidence>
<dbReference type="RefSeq" id="WP_048545634.1">
    <property type="nucleotide sequence ID" value="NZ_HF571038.1"/>
</dbReference>
<dbReference type="GO" id="GO:0016784">
    <property type="term" value="F:3-mercaptopyruvate sulfurtransferase activity"/>
    <property type="evidence" value="ECO:0007669"/>
    <property type="project" value="UniProtKB-EC"/>
</dbReference>
<dbReference type="OrthoDB" id="9770030at2"/>
<dbReference type="Proteomes" id="UP000035720">
    <property type="component" value="Unassembled WGS sequence"/>
</dbReference>
<dbReference type="Gene3D" id="3.40.250.10">
    <property type="entry name" value="Rhodanese-like domain"/>
    <property type="match status" value="2"/>
</dbReference>
<keyword evidence="4" id="KW-0670">Pyruvate</keyword>
<dbReference type="STRING" id="1193518.BN13_380015"/>
<dbReference type="SUPFAM" id="SSF52821">
    <property type="entry name" value="Rhodanese/Cell cycle control phosphatase"/>
    <property type="match status" value="2"/>
</dbReference>
<evidence type="ECO:0000259" key="3">
    <source>
        <dbReference type="PROSITE" id="PS50206"/>
    </source>
</evidence>
<keyword evidence="2" id="KW-0677">Repeat</keyword>
<dbReference type="InterPro" id="IPR045078">
    <property type="entry name" value="TST/MPST-like"/>
</dbReference>
<dbReference type="CDD" id="cd01449">
    <property type="entry name" value="TST_Repeat_2"/>
    <property type="match status" value="1"/>
</dbReference>
<dbReference type="AlphaFoldDB" id="A0A077M9Q6"/>
<accession>A0A077M9Q6</accession>
<keyword evidence="5" id="KW-1185">Reference proteome</keyword>
<dbReference type="PANTHER" id="PTHR11364:SF27">
    <property type="entry name" value="SULFURTRANSFERASE"/>
    <property type="match status" value="1"/>
</dbReference>
<proteinExistence type="predicted"/>
<dbReference type="EMBL" id="CAJC01000148">
    <property type="protein sequence ID" value="CCI53364.1"/>
    <property type="molecule type" value="Genomic_DNA"/>
</dbReference>
<feature type="domain" description="Rhodanese" evidence="3">
    <location>
        <begin position="168"/>
        <end position="279"/>
    </location>
</feature>
<feature type="domain" description="Rhodanese" evidence="3">
    <location>
        <begin position="35"/>
        <end position="139"/>
    </location>
</feature>
<dbReference type="GO" id="GO:0004792">
    <property type="term" value="F:thiosulfate-cyanide sulfurtransferase activity"/>
    <property type="evidence" value="ECO:0007669"/>
    <property type="project" value="InterPro"/>
</dbReference>
<dbReference type="SMART" id="SM00450">
    <property type="entry name" value="RHOD"/>
    <property type="match status" value="2"/>
</dbReference>
<protein>
    <submittedName>
        <fullName evidence="4">Putative 3-mercaptopyruvate sulfurtransferase</fullName>
        <ecNumber evidence="4">2.8.1.2</ecNumber>
    </submittedName>
</protein>
<sequence>MTTLITPDALAEWLASDEPPLVFDVQFRLSAPGHQANPTGAELYASAHLPGAHFLDVDTNLAGPPGPHGRHPMPDLDHLQRRLRAAGLDDGRPVVVYDEGNGLGAARAWWLLSYCGLADVRVLDGGLSVWRTAGHAVTNHLPEVAESGDVTLRPGALPLLDADGAAALAQRGLLLDARTPERFAGLSEPIDAVAGHIPGAHNAPMGDYVQPDGRLADRETLHGYFAAKGAFTHPEVGAYCGSGITAAHLALALRQIGIIAPVYVGSWSEWIADPARPIATGAAVTDQ</sequence>
<name>A0A077M9Q6_9MICO</name>
<dbReference type="PANTHER" id="PTHR11364">
    <property type="entry name" value="THIOSULFATE SULFERTANSFERASE"/>
    <property type="match status" value="1"/>
</dbReference>
<dbReference type="EC" id="2.8.1.2" evidence="4"/>
<comment type="caution">
    <text evidence="4">The sequence shown here is derived from an EMBL/GenBank/DDBJ whole genome shotgun (WGS) entry which is preliminary data.</text>
</comment>
<keyword evidence="1 4" id="KW-0808">Transferase</keyword>
<evidence type="ECO:0000313" key="4">
    <source>
        <dbReference type="EMBL" id="CCI53364.1"/>
    </source>
</evidence>
<dbReference type="CDD" id="cd01448">
    <property type="entry name" value="TST_Repeat_1"/>
    <property type="match status" value="1"/>
</dbReference>
<reference evidence="4 5" key="1">
    <citation type="journal article" date="2013" name="ISME J.">
        <title>A metabolic model for members of the genus Tetrasphaera involved in enhanced biological phosphorus removal.</title>
        <authorList>
            <person name="Kristiansen R."/>
            <person name="Nguyen H.T.T."/>
            <person name="Saunders A.M."/>
            <person name="Nielsen J.L."/>
            <person name="Wimmer R."/>
            <person name="Le V.Q."/>
            <person name="McIlroy S.J."/>
            <person name="Petrovski S."/>
            <person name="Seviour R.J."/>
            <person name="Calteau A."/>
            <person name="Nielsen K.L."/>
            <person name="Nielsen P.H."/>
        </authorList>
    </citation>
    <scope>NUCLEOTIDE SEQUENCE [LARGE SCALE GENOMIC DNA]</scope>
    <source>
        <strain evidence="4 5">Ben 74</strain>
    </source>
</reference>
<organism evidence="4 5">
    <name type="scientific">Nostocoides jenkinsii Ben 74</name>
    <dbReference type="NCBI Taxonomy" id="1193518"/>
    <lineage>
        <taxon>Bacteria</taxon>
        <taxon>Bacillati</taxon>
        <taxon>Actinomycetota</taxon>
        <taxon>Actinomycetes</taxon>
        <taxon>Micrococcales</taxon>
        <taxon>Intrasporangiaceae</taxon>
        <taxon>Nostocoides</taxon>
    </lineage>
</organism>
<gene>
    <name evidence="4" type="primary">sseA</name>
    <name evidence="4" type="ORF">BN13_380015</name>
</gene>
<dbReference type="PROSITE" id="PS00380">
    <property type="entry name" value="RHODANESE_1"/>
    <property type="match status" value="1"/>
</dbReference>
<dbReference type="InterPro" id="IPR001307">
    <property type="entry name" value="Thiosulphate_STrfase_CS"/>
</dbReference>
<dbReference type="PROSITE" id="PS50206">
    <property type="entry name" value="RHODANESE_3"/>
    <property type="match status" value="2"/>
</dbReference>